<dbReference type="SUPFAM" id="SSF81296">
    <property type="entry name" value="E set domains"/>
    <property type="match status" value="1"/>
</dbReference>
<dbReference type="CDD" id="cd02856">
    <property type="entry name" value="E_set_GDE_Isoamylase_N"/>
    <property type="match status" value="1"/>
</dbReference>
<proteinExistence type="inferred from homology"/>
<evidence type="ECO:0000256" key="2">
    <source>
        <dbReference type="SAM" id="MobiDB-lite"/>
    </source>
</evidence>
<feature type="domain" description="Glycosyl hydrolase family 13 catalytic" evidence="3">
    <location>
        <begin position="221"/>
        <end position="625"/>
    </location>
</feature>
<dbReference type="EMBL" id="CP072384">
    <property type="protein sequence ID" value="QUC08411.1"/>
    <property type="molecule type" value="Genomic_DNA"/>
</dbReference>
<dbReference type="SMART" id="SM00642">
    <property type="entry name" value="Aamy"/>
    <property type="match status" value="1"/>
</dbReference>
<dbReference type="InterPro" id="IPR014756">
    <property type="entry name" value="Ig_E-set"/>
</dbReference>
<accession>A0ABX7Y6G6</accession>
<protein>
    <submittedName>
        <fullName evidence="4">Glycogen-debranching protein</fullName>
    </submittedName>
</protein>
<dbReference type="Gene3D" id="3.20.20.80">
    <property type="entry name" value="Glycosidases"/>
    <property type="match status" value="1"/>
</dbReference>
<feature type="compositionally biased region" description="Polar residues" evidence="2">
    <location>
        <begin position="547"/>
        <end position="556"/>
    </location>
</feature>
<evidence type="ECO:0000313" key="4">
    <source>
        <dbReference type="EMBL" id="QUC08411.1"/>
    </source>
</evidence>
<dbReference type="Gene3D" id="2.60.40.1180">
    <property type="entry name" value="Golgi alpha-mannosidase II"/>
    <property type="match status" value="1"/>
</dbReference>
<evidence type="ECO:0000259" key="3">
    <source>
        <dbReference type="SMART" id="SM00642"/>
    </source>
</evidence>
<reference evidence="4 5" key="1">
    <citation type="submission" date="2021-03" db="EMBL/GenBank/DDBJ databases">
        <title>Human Oral Microbial Genomes.</title>
        <authorList>
            <person name="Johnston C.D."/>
            <person name="Chen T."/>
            <person name="Dewhirst F.E."/>
        </authorList>
    </citation>
    <scope>NUCLEOTIDE SEQUENCE [LARGE SCALE GENOMIC DNA]</scope>
    <source>
        <strain evidence="4 5">DSMZ 100122</strain>
    </source>
</reference>
<keyword evidence="5" id="KW-1185">Reference proteome</keyword>
<dbReference type="InterPro" id="IPR013783">
    <property type="entry name" value="Ig-like_fold"/>
</dbReference>
<dbReference type="SUPFAM" id="SSF51445">
    <property type="entry name" value="(Trans)glycosidases"/>
    <property type="match status" value="1"/>
</dbReference>
<organism evidence="4 5">
    <name type="scientific">Arachnia rubra</name>
    <dbReference type="NCBI Taxonomy" id="1547448"/>
    <lineage>
        <taxon>Bacteria</taxon>
        <taxon>Bacillati</taxon>
        <taxon>Actinomycetota</taxon>
        <taxon>Actinomycetes</taxon>
        <taxon>Propionibacteriales</taxon>
        <taxon>Propionibacteriaceae</taxon>
        <taxon>Arachnia</taxon>
    </lineage>
</organism>
<dbReference type="InterPro" id="IPR004193">
    <property type="entry name" value="Glyco_hydro_13_N"/>
</dbReference>
<dbReference type="InterPro" id="IPR017853">
    <property type="entry name" value="GH"/>
</dbReference>
<dbReference type="Pfam" id="PF02922">
    <property type="entry name" value="CBM_48"/>
    <property type="match status" value="1"/>
</dbReference>
<name>A0ABX7Y6G6_9ACTN</name>
<sequence>MDVSCMAPVQPEIWGRAEWPLGAHLTDDGATFAVYAPDATRVQLEFFPNALGADSAASYPMTKGADGVWRAHISGVFEFDLYGFRAWGPNWSWDPVWVPGSSVGFVTDIDERGNRFNPNKVLFDPYALEITHNVYSDAILETGLDGGAFGTGGDDYRGVPRRQVDTGRIAPKGVILRPTSPAFTKPRLPGEKAAIYEASVSQLVGHPSIVGLGTLLSREPGFEDVVNIPEEYLGTYKGVGMMAPYLKALGITTLELLPIHETNQSESSREGHTNSWGYMTLSFFAPNRKYAYDKSLGGPTREFQQMVAAFHAAGLEIYLDVVYNHTAEGGNWNGDPNTVGFTSLGGFAAAEYYVMTSSHALVDGATGTSNQLNYSSPMAQRLVLDSLRHWTSEMGADGFRFDLATVLGRKPNEADREDWDNQRRFFTDHPLLADIARFADEQHIEVIAEAWDLWGYEVGNFPHGWGEWNGRYRDAVRRFAKGDGNVLEFLDVVNGDHSHFADNGGPQKTINFIDAHDGFNMADLVSYQQKNNDQPYPFGPSDGGSDDNMSWDSGGSQELRRQRVRNFLTILLFSRGVPMFVAGDEFGRTQNGNNNPWAIDSVAMWNNYAMIPTNAPQQVAVAPDATDAAYHDNLGVFETEPLVNGLFRFTTFLAKLRQRHESLQQKYYGDLVPDDQDVSYLFYTPSMEGDLQDGDRALSVYINSPGDNFLMMVNMADAEVGFTVPTPADGRVWRRLVDTGVWAEPASNFWPEGTGILLEGVVWVQPWSVVVWHDTVAPEESGGGRATS</sequence>
<dbReference type="InterPro" id="IPR006047">
    <property type="entry name" value="GH13_cat_dom"/>
</dbReference>
<comment type="similarity">
    <text evidence="1">Belongs to the glycosyl hydrolase 13 family.</text>
</comment>
<feature type="region of interest" description="Disordered" evidence="2">
    <location>
        <begin position="530"/>
        <end position="557"/>
    </location>
</feature>
<dbReference type="Gene3D" id="2.60.40.10">
    <property type="entry name" value="Immunoglobulins"/>
    <property type="match status" value="1"/>
</dbReference>
<dbReference type="PANTHER" id="PTHR43002">
    <property type="entry name" value="GLYCOGEN DEBRANCHING ENZYME"/>
    <property type="match status" value="1"/>
</dbReference>
<dbReference type="InterPro" id="IPR044505">
    <property type="entry name" value="GlgX_Isoamylase_N_E_set"/>
</dbReference>
<dbReference type="Pfam" id="PF00128">
    <property type="entry name" value="Alpha-amylase"/>
    <property type="match status" value="2"/>
</dbReference>
<evidence type="ECO:0000256" key="1">
    <source>
        <dbReference type="ARBA" id="ARBA00008061"/>
    </source>
</evidence>
<gene>
    <name evidence="4" type="ORF">J5A65_01280</name>
</gene>
<dbReference type="SUPFAM" id="SSF51011">
    <property type="entry name" value="Glycosyl hydrolase domain"/>
    <property type="match status" value="1"/>
</dbReference>
<evidence type="ECO:0000313" key="5">
    <source>
        <dbReference type="Proteomes" id="UP000678513"/>
    </source>
</evidence>
<dbReference type="InterPro" id="IPR013780">
    <property type="entry name" value="Glyco_hydro_b"/>
</dbReference>
<dbReference type="Proteomes" id="UP000678513">
    <property type="component" value="Chromosome"/>
</dbReference>